<gene>
    <name evidence="2" type="ORF">SAMN04489732_10345</name>
</gene>
<organism evidence="2 3">
    <name type="scientific">Amycolatopsis saalfeldensis</name>
    <dbReference type="NCBI Taxonomy" id="394193"/>
    <lineage>
        <taxon>Bacteria</taxon>
        <taxon>Bacillati</taxon>
        <taxon>Actinomycetota</taxon>
        <taxon>Actinomycetes</taxon>
        <taxon>Pseudonocardiales</taxon>
        <taxon>Pseudonocardiaceae</taxon>
        <taxon>Amycolatopsis</taxon>
    </lineage>
</organism>
<sequence length="274" mass="29521">MTASATTSRTRTIDLADGLSVTVHEFGENTDGQAVLVLHGGAGPRSVAGLATAMSEHVYTVAPIHPGFDGTPRPEWADSYEDLAWAYLDLLDRLDLNGVMVIGNSLGGQIATEMALRDTRGRVGCLVLLNASGPQPDDEADIVDIRTIPPLEIGGLSFANAAFRPDMTKLTDEQRAGLAANQKTQARYAGENFLYDPKIRRRLHRVTMPVLVVWGEQDGIFTARYGRTYADAFPNSRFVPVEGAGHFPQIEQLGATLGAIGDFVDTVVKPDENA</sequence>
<feature type="domain" description="AB hydrolase-1" evidence="1">
    <location>
        <begin position="35"/>
        <end position="252"/>
    </location>
</feature>
<dbReference type="InterPro" id="IPR029058">
    <property type="entry name" value="AB_hydrolase_fold"/>
</dbReference>
<proteinExistence type="predicted"/>
<accession>A0A1H8U401</accession>
<dbReference type="GO" id="GO:0003824">
    <property type="term" value="F:catalytic activity"/>
    <property type="evidence" value="ECO:0007669"/>
    <property type="project" value="UniProtKB-ARBA"/>
</dbReference>
<evidence type="ECO:0000313" key="2">
    <source>
        <dbReference type="EMBL" id="SEO97573.1"/>
    </source>
</evidence>
<dbReference type="Pfam" id="PF12697">
    <property type="entry name" value="Abhydrolase_6"/>
    <property type="match status" value="1"/>
</dbReference>
<dbReference type="PANTHER" id="PTHR43194:SF2">
    <property type="entry name" value="PEROXISOMAL MEMBRANE PROTEIN LPX1"/>
    <property type="match status" value="1"/>
</dbReference>
<dbReference type="PANTHER" id="PTHR43194">
    <property type="entry name" value="HYDROLASE ALPHA/BETA FOLD FAMILY"/>
    <property type="match status" value="1"/>
</dbReference>
<dbReference type="Gene3D" id="3.40.50.1820">
    <property type="entry name" value="alpha/beta hydrolase"/>
    <property type="match status" value="1"/>
</dbReference>
<dbReference type="OrthoDB" id="3249793at2"/>
<dbReference type="STRING" id="394193.SAMN04489732_10345"/>
<evidence type="ECO:0000313" key="3">
    <source>
        <dbReference type="Proteomes" id="UP000198582"/>
    </source>
</evidence>
<dbReference type="EMBL" id="FOEF01000003">
    <property type="protein sequence ID" value="SEO97573.1"/>
    <property type="molecule type" value="Genomic_DNA"/>
</dbReference>
<protein>
    <submittedName>
        <fullName evidence="2">Pimeloyl-ACP methyl ester carboxylesterase</fullName>
    </submittedName>
</protein>
<keyword evidence="3" id="KW-1185">Reference proteome</keyword>
<dbReference type="AlphaFoldDB" id="A0A1H8U401"/>
<dbReference type="RefSeq" id="WP_091614818.1">
    <property type="nucleotide sequence ID" value="NZ_FOEF01000003.1"/>
</dbReference>
<reference evidence="2 3" key="1">
    <citation type="submission" date="2016-10" db="EMBL/GenBank/DDBJ databases">
        <authorList>
            <person name="de Groot N.N."/>
        </authorList>
    </citation>
    <scope>NUCLEOTIDE SEQUENCE [LARGE SCALE GENOMIC DNA]</scope>
    <source>
        <strain evidence="2 3">DSM 44993</strain>
    </source>
</reference>
<dbReference type="InterPro" id="IPR050228">
    <property type="entry name" value="Carboxylesterase_BioH"/>
</dbReference>
<dbReference type="InterPro" id="IPR000073">
    <property type="entry name" value="AB_hydrolase_1"/>
</dbReference>
<dbReference type="SUPFAM" id="SSF53474">
    <property type="entry name" value="alpha/beta-Hydrolases"/>
    <property type="match status" value="1"/>
</dbReference>
<evidence type="ECO:0000259" key="1">
    <source>
        <dbReference type="Pfam" id="PF12697"/>
    </source>
</evidence>
<name>A0A1H8U401_9PSEU</name>
<dbReference type="Proteomes" id="UP000198582">
    <property type="component" value="Unassembled WGS sequence"/>
</dbReference>